<evidence type="ECO:0000256" key="6">
    <source>
        <dbReference type="ARBA" id="ARBA00023136"/>
    </source>
</evidence>
<feature type="transmembrane region" description="Helical" evidence="7">
    <location>
        <begin position="138"/>
        <end position="163"/>
    </location>
</feature>
<feature type="domain" description="Major facilitator superfamily (MFS) profile" evidence="8">
    <location>
        <begin position="1"/>
        <end position="196"/>
    </location>
</feature>
<evidence type="ECO:0000313" key="9">
    <source>
        <dbReference type="EMBL" id="CAD7255052.1"/>
    </source>
</evidence>
<keyword evidence="5" id="KW-0534">Nitrate assimilation</keyword>
<evidence type="ECO:0000313" key="10">
    <source>
        <dbReference type="Proteomes" id="UP000677054"/>
    </source>
</evidence>
<accession>A0A7R9AJ02</accession>
<dbReference type="OrthoDB" id="39036at2759"/>
<keyword evidence="6 7" id="KW-0472">Membrane</keyword>
<feature type="transmembrane region" description="Helical" evidence="7">
    <location>
        <begin position="66"/>
        <end position="85"/>
    </location>
</feature>
<keyword evidence="10" id="KW-1185">Reference proteome</keyword>
<sequence>WRFSLYYFFVFGGFVALALWLPHYYVDVYGLDIVKAGWLGAAYSIPGSLFRILGGKLSDTYGARRVMYWTFAGSSVALFFLAYPATHYVVNGIDGPIEFDIAVGFLPFMVLTFVLGFFMSLGKAAVYKHIPVYYPGRVGAVGGIVGLIGGLGGFILPIAFGYLNDVIGIWTSCFMLLFLISTISLVWMHFAIREMEKNSHPELRRPHDLPELASTRLAPSGEAGLAAKGASYLQRWEPENEAFWNDTGKGIAYRTLIITTLNLTMAFILWFVVSALVVRLPQIGFKLSTGQLFWLAAMPGLAGGSLRLIHMFLTPMYGTRTVVSLSTLSLLIPAVGWFYAVQDINTPYWWLMFLAFLAGLGGGNFSSFMPSTSLFFPKRMQGTALAIQAGIGNFGVSVVQFLTPWVISFALMGSAAFMGGSQTLTKGAVTSQVWLQNATAIYIPFIVVFGITGWLML</sequence>
<feature type="non-terminal residue" evidence="9">
    <location>
        <position position="1"/>
    </location>
</feature>
<feature type="transmembrane region" description="Helical" evidence="7">
    <location>
        <begin position="390"/>
        <end position="413"/>
    </location>
</feature>
<dbReference type="InterPro" id="IPR044772">
    <property type="entry name" value="NO3_transporter"/>
</dbReference>
<gene>
    <name evidence="9" type="ORF">DSTB1V02_LOCUS14797</name>
</gene>
<feature type="transmembrane region" description="Helical" evidence="7">
    <location>
        <begin position="105"/>
        <end position="126"/>
    </location>
</feature>
<evidence type="ECO:0000256" key="4">
    <source>
        <dbReference type="ARBA" id="ARBA00022989"/>
    </source>
</evidence>
<dbReference type="EMBL" id="CAJPEV010016249">
    <property type="protein sequence ID" value="CAG0907316.1"/>
    <property type="molecule type" value="Genomic_DNA"/>
</dbReference>
<dbReference type="Gene3D" id="1.20.1250.20">
    <property type="entry name" value="MFS general substrate transporter like domains"/>
    <property type="match status" value="2"/>
</dbReference>
<dbReference type="SUPFAM" id="SSF103473">
    <property type="entry name" value="MFS general substrate transporter"/>
    <property type="match status" value="2"/>
</dbReference>
<keyword evidence="4 7" id="KW-1133">Transmembrane helix</keyword>
<evidence type="ECO:0000256" key="1">
    <source>
        <dbReference type="ARBA" id="ARBA00004141"/>
    </source>
</evidence>
<dbReference type="PROSITE" id="PS50850">
    <property type="entry name" value="MFS"/>
    <property type="match status" value="1"/>
</dbReference>
<feature type="transmembrane region" description="Helical" evidence="7">
    <location>
        <begin position="169"/>
        <end position="190"/>
    </location>
</feature>
<feature type="transmembrane region" description="Helical" evidence="7">
    <location>
        <begin position="433"/>
        <end position="456"/>
    </location>
</feature>
<dbReference type="GO" id="GO:0016020">
    <property type="term" value="C:membrane"/>
    <property type="evidence" value="ECO:0007669"/>
    <property type="project" value="UniProtKB-SubCell"/>
</dbReference>
<dbReference type="Pfam" id="PF07690">
    <property type="entry name" value="MFS_1"/>
    <property type="match status" value="1"/>
</dbReference>
<feature type="transmembrane region" description="Helical" evidence="7">
    <location>
        <begin position="5"/>
        <end position="25"/>
    </location>
</feature>
<feature type="transmembrane region" description="Helical" evidence="7">
    <location>
        <begin position="37"/>
        <end position="54"/>
    </location>
</feature>
<evidence type="ECO:0000256" key="3">
    <source>
        <dbReference type="ARBA" id="ARBA00022692"/>
    </source>
</evidence>
<feature type="transmembrane region" description="Helical" evidence="7">
    <location>
        <begin position="321"/>
        <end position="341"/>
    </location>
</feature>
<feature type="non-terminal residue" evidence="9">
    <location>
        <position position="457"/>
    </location>
</feature>
<dbReference type="InterPro" id="IPR036259">
    <property type="entry name" value="MFS_trans_sf"/>
</dbReference>
<protein>
    <recommendedName>
        <fullName evidence="8">Major facilitator superfamily (MFS) profile domain-containing protein</fullName>
    </recommendedName>
</protein>
<dbReference type="EMBL" id="LR915767">
    <property type="protein sequence ID" value="CAD7255052.1"/>
    <property type="molecule type" value="Genomic_DNA"/>
</dbReference>
<feature type="transmembrane region" description="Helical" evidence="7">
    <location>
        <begin position="347"/>
        <end position="369"/>
    </location>
</feature>
<feature type="transmembrane region" description="Helical" evidence="7">
    <location>
        <begin position="292"/>
        <end position="309"/>
    </location>
</feature>
<dbReference type="Proteomes" id="UP000677054">
    <property type="component" value="Unassembled WGS sequence"/>
</dbReference>
<evidence type="ECO:0000256" key="7">
    <source>
        <dbReference type="SAM" id="Phobius"/>
    </source>
</evidence>
<evidence type="ECO:0000256" key="5">
    <source>
        <dbReference type="ARBA" id="ARBA00023063"/>
    </source>
</evidence>
<comment type="subcellular location">
    <subcellularLocation>
        <location evidence="1">Membrane</location>
        <topology evidence="1">Multi-pass membrane protein</topology>
    </subcellularLocation>
</comment>
<proteinExistence type="inferred from homology"/>
<dbReference type="InterPro" id="IPR020846">
    <property type="entry name" value="MFS_dom"/>
</dbReference>
<dbReference type="GO" id="GO:0015112">
    <property type="term" value="F:nitrate transmembrane transporter activity"/>
    <property type="evidence" value="ECO:0007669"/>
    <property type="project" value="InterPro"/>
</dbReference>
<evidence type="ECO:0000259" key="8">
    <source>
        <dbReference type="PROSITE" id="PS50850"/>
    </source>
</evidence>
<dbReference type="AlphaFoldDB" id="A0A7R9AJ02"/>
<feature type="transmembrane region" description="Helical" evidence="7">
    <location>
        <begin position="256"/>
        <end position="280"/>
    </location>
</feature>
<organism evidence="9">
    <name type="scientific">Darwinula stevensoni</name>
    <dbReference type="NCBI Taxonomy" id="69355"/>
    <lineage>
        <taxon>Eukaryota</taxon>
        <taxon>Metazoa</taxon>
        <taxon>Ecdysozoa</taxon>
        <taxon>Arthropoda</taxon>
        <taxon>Crustacea</taxon>
        <taxon>Oligostraca</taxon>
        <taxon>Ostracoda</taxon>
        <taxon>Podocopa</taxon>
        <taxon>Podocopida</taxon>
        <taxon>Darwinulocopina</taxon>
        <taxon>Darwinuloidea</taxon>
        <taxon>Darwinulidae</taxon>
        <taxon>Darwinula</taxon>
    </lineage>
</organism>
<keyword evidence="3 7" id="KW-0812">Transmembrane</keyword>
<dbReference type="InterPro" id="IPR011701">
    <property type="entry name" value="MFS"/>
</dbReference>
<dbReference type="PANTHER" id="PTHR23515">
    <property type="entry name" value="HIGH-AFFINITY NITRATE TRANSPORTER 2.3"/>
    <property type="match status" value="1"/>
</dbReference>
<comment type="similarity">
    <text evidence="2">Belongs to the major facilitator superfamily. Nitrate/nitrite porter (TC 2.A.1.8) family.</text>
</comment>
<name>A0A7R9AJ02_9CRUS</name>
<dbReference type="GO" id="GO:0042128">
    <property type="term" value="P:nitrate assimilation"/>
    <property type="evidence" value="ECO:0007669"/>
    <property type="project" value="UniProtKB-KW"/>
</dbReference>
<reference evidence="9" key="1">
    <citation type="submission" date="2020-11" db="EMBL/GenBank/DDBJ databases">
        <authorList>
            <person name="Tran Van P."/>
        </authorList>
    </citation>
    <scope>NUCLEOTIDE SEQUENCE</scope>
</reference>
<evidence type="ECO:0000256" key="2">
    <source>
        <dbReference type="ARBA" id="ARBA00008432"/>
    </source>
</evidence>